<feature type="domain" description="SHOCT" evidence="2">
    <location>
        <begin position="80"/>
        <end position="105"/>
    </location>
</feature>
<dbReference type="AlphaFoldDB" id="A0A6G8QCM6"/>
<feature type="transmembrane region" description="Helical" evidence="1">
    <location>
        <begin position="16"/>
        <end position="37"/>
    </location>
</feature>
<dbReference type="KEGG" id="rub:GBA63_17180"/>
<reference evidence="3 4" key="1">
    <citation type="submission" date="2019-10" db="EMBL/GenBank/DDBJ databases">
        <title>Rubrobacter sp nov SCSIO 52090 isolated from a deep-sea sediment in the South China Sea.</title>
        <authorList>
            <person name="Chen R.W."/>
        </authorList>
    </citation>
    <scope>NUCLEOTIDE SEQUENCE [LARGE SCALE GENOMIC DNA]</scope>
    <source>
        <strain evidence="3 4">SCSIO 52909</strain>
    </source>
</reference>
<proteinExistence type="predicted"/>
<keyword evidence="1" id="KW-0812">Transmembrane</keyword>
<gene>
    <name evidence="3" type="ORF">GBA63_17180</name>
</gene>
<name>A0A6G8QCM6_9ACTN</name>
<dbReference type="Proteomes" id="UP000501452">
    <property type="component" value="Chromosome"/>
</dbReference>
<keyword evidence="1" id="KW-0472">Membrane</keyword>
<evidence type="ECO:0000259" key="2">
    <source>
        <dbReference type="Pfam" id="PF09851"/>
    </source>
</evidence>
<dbReference type="EMBL" id="CP045119">
    <property type="protein sequence ID" value="QIN84188.1"/>
    <property type="molecule type" value="Genomic_DNA"/>
</dbReference>
<dbReference type="InterPro" id="IPR018649">
    <property type="entry name" value="SHOCT"/>
</dbReference>
<evidence type="ECO:0000313" key="4">
    <source>
        <dbReference type="Proteomes" id="UP000501452"/>
    </source>
</evidence>
<feature type="transmembrane region" description="Helical" evidence="1">
    <location>
        <begin position="43"/>
        <end position="62"/>
    </location>
</feature>
<protein>
    <recommendedName>
        <fullName evidence="2">SHOCT domain-containing protein</fullName>
    </recommendedName>
</protein>
<dbReference type="RefSeq" id="WP_166178123.1">
    <property type="nucleotide sequence ID" value="NZ_CP045119.1"/>
</dbReference>
<evidence type="ECO:0000256" key="1">
    <source>
        <dbReference type="SAM" id="Phobius"/>
    </source>
</evidence>
<evidence type="ECO:0000313" key="3">
    <source>
        <dbReference type="EMBL" id="QIN84188.1"/>
    </source>
</evidence>
<keyword evidence="1" id="KW-1133">Transmembrane helix</keyword>
<organism evidence="3 4">
    <name type="scientific">Rubrobacter tropicus</name>
    <dbReference type="NCBI Taxonomy" id="2653851"/>
    <lineage>
        <taxon>Bacteria</taxon>
        <taxon>Bacillati</taxon>
        <taxon>Actinomycetota</taxon>
        <taxon>Rubrobacteria</taxon>
        <taxon>Rubrobacterales</taxon>
        <taxon>Rubrobacteraceae</taxon>
        <taxon>Rubrobacter</taxon>
    </lineage>
</organism>
<dbReference type="Pfam" id="PF09851">
    <property type="entry name" value="SHOCT"/>
    <property type="match status" value="1"/>
</dbReference>
<accession>A0A6G8QCM6</accession>
<keyword evidence="4" id="KW-1185">Reference proteome</keyword>
<sequence length="108" mass="11490">MRKIGEIVPELGSRKALLLAAAFAVVVVILSMSGAAVGALFFYVLYVAAVLAALYLVVRWAVAAGIRDAGGRGLAGARTAREILDERYARGEIGPEDYGRARRDLETP</sequence>